<evidence type="ECO:0000313" key="2">
    <source>
        <dbReference type="Proteomes" id="UP000031829"/>
    </source>
</evidence>
<accession>A0A0B6A6J1</accession>
<dbReference type="PANTHER" id="PTHR33639:SF2">
    <property type="entry name" value="DUF393 DOMAIN-CONTAINING PROTEIN"/>
    <property type="match status" value="1"/>
</dbReference>
<dbReference type="PATRIC" id="fig|592022.4.peg.1913"/>
<dbReference type="EMBL" id="CP009920">
    <property type="protein sequence ID" value="AJI20535.1"/>
    <property type="molecule type" value="Genomic_DNA"/>
</dbReference>
<evidence type="ECO:0008006" key="3">
    <source>
        <dbReference type="Google" id="ProtNLM"/>
    </source>
</evidence>
<dbReference type="GeneID" id="93642324"/>
<sequence length="132" mass="15291">MKHLILFDGICNLCNSSVQYIIKHDEQALFSFASLQSDFGKQQLASHGLLPEQLDSIVYIHGNQRYVKSTAALKIAKRLDGPVKFLYAFIIIPAPIRDIVYNWIARNRYKWFGKQQHCMLPTSDMKKRFVDD</sequence>
<dbReference type="GO" id="GO:0015035">
    <property type="term" value="F:protein-disulfide reductase activity"/>
    <property type="evidence" value="ECO:0007669"/>
    <property type="project" value="InterPro"/>
</dbReference>
<dbReference type="PANTHER" id="PTHR33639">
    <property type="entry name" value="THIOL-DISULFIDE OXIDOREDUCTASE DCC"/>
    <property type="match status" value="1"/>
</dbReference>
<dbReference type="InterPro" id="IPR052927">
    <property type="entry name" value="DCC_oxidoreductase"/>
</dbReference>
<dbReference type="Pfam" id="PF04134">
    <property type="entry name" value="DCC1-like"/>
    <property type="match status" value="1"/>
</dbReference>
<reference evidence="1 2" key="1">
    <citation type="journal article" date="2015" name="Genome Announc.">
        <title>Complete genome sequences for 35 biothreat assay-relevant bacillus species.</title>
        <authorList>
            <person name="Johnson S.L."/>
            <person name="Daligault H.E."/>
            <person name="Davenport K.W."/>
            <person name="Jaissle J."/>
            <person name="Frey K.G."/>
            <person name="Ladner J.T."/>
            <person name="Broomall S.M."/>
            <person name="Bishop-Lilly K.A."/>
            <person name="Bruce D.C."/>
            <person name="Gibbons H.S."/>
            <person name="Coyne S.R."/>
            <person name="Lo C.C."/>
            <person name="Meincke L."/>
            <person name="Munk A.C."/>
            <person name="Koroleva G.I."/>
            <person name="Rosenzweig C.N."/>
            <person name="Palacios G.F."/>
            <person name="Redden C.L."/>
            <person name="Minogue T.D."/>
            <person name="Chain P.S."/>
        </authorList>
    </citation>
    <scope>NUCLEOTIDE SEQUENCE [LARGE SCALE GENOMIC DNA]</scope>
    <source>
        <strain evidence="2">ATCC 14581 / DSM 32 / JCM 2506 / NBRC 15308 / NCIMB 9376 / NCTC 10342 / NRRL B-14308 / VKM B-512</strain>
    </source>
</reference>
<protein>
    <recommendedName>
        <fullName evidence="3">Thiol-disulfide oxidoreductase</fullName>
    </recommendedName>
</protein>
<dbReference type="RefSeq" id="WP_013082859.1">
    <property type="nucleotide sequence ID" value="NZ_BCVB01000005.1"/>
</dbReference>
<organism evidence="1 2">
    <name type="scientific">Priestia megaterium (strain ATCC 14581 / DSM 32 / CCUG 1817 / JCM 2506 / NBRC 15308 / NCIMB 9376 / NCTC 10342 / NRRL B-14308 / VKM B-512 / Ford 19)</name>
    <name type="common">Bacillus megaterium</name>
    <dbReference type="NCBI Taxonomy" id="1348623"/>
    <lineage>
        <taxon>Bacteria</taxon>
        <taxon>Bacillati</taxon>
        <taxon>Bacillota</taxon>
        <taxon>Bacilli</taxon>
        <taxon>Bacillales</taxon>
        <taxon>Bacillaceae</taxon>
        <taxon>Priestia</taxon>
    </lineage>
</organism>
<dbReference type="HOGENOM" id="CLU_092206_2_1_9"/>
<evidence type="ECO:0000313" key="1">
    <source>
        <dbReference type="EMBL" id="AJI20535.1"/>
    </source>
</evidence>
<name>A0A0B6A6J1_PRIM2</name>
<dbReference type="AlphaFoldDB" id="A0A0B6A6J1"/>
<proteinExistence type="predicted"/>
<gene>
    <name evidence="1" type="ORF">BG04_4314</name>
</gene>
<dbReference type="KEGG" id="bmeg:BG04_4314"/>
<dbReference type="Proteomes" id="UP000031829">
    <property type="component" value="Chromosome"/>
</dbReference>
<dbReference type="InterPro" id="IPR007263">
    <property type="entry name" value="DCC1-like"/>
</dbReference>